<protein>
    <recommendedName>
        <fullName evidence="7">Endoglucanase</fullName>
        <ecNumber evidence="7">3.2.1.4</ecNumber>
    </recommendedName>
</protein>
<keyword evidence="4 7" id="KW-0119">Carbohydrate metabolism</keyword>
<dbReference type="InterPro" id="IPR001547">
    <property type="entry name" value="Glyco_hydro_5"/>
</dbReference>
<proteinExistence type="inferred from homology"/>
<name>A0ABW4QBN6_9MICC</name>
<dbReference type="InterPro" id="IPR008965">
    <property type="entry name" value="CBM2/CBM3_carb-bd_dom_sf"/>
</dbReference>
<dbReference type="Pfam" id="PF00553">
    <property type="entry name" value="CBM_2"/>
    <property type="match status" value="1"/>
</dbReference>
<dbReference type="PANTHER" id="PTHR35923:SF2">
    <property type="entry name" value="ENDOGLUCANASE"/>
    <property type="match status" value="1"/>
</dbReference>
<dbReference type="PROSITE" id="PS00659">
    <property type="entry name" value="GLYCOSYL_HYDROL_F5"/>
    <property type="match status" value="1"/>
</dbReference>
<evidence type="ECO:0000256" key="5">
    <source>
        <dbReference type="ARBA" id="ARBA00023295"/>
    </source>
</evidence>
<keyword evidence="2 7" id="KW-0378">Hydrolase</keyword>
<evidence type="ECO:0000256" key="6">
    <source>
        <dbReference type="ARBA" id="ARBA00023326"/>
    </source>
</evidence>
<evidence type="ECO:0000256" key="3">
    <source>
        <dbReference type="ARBA" id="ARBA00023001"/>
    </source>
</evidence>
<evidence type="ECO:0000259" key="10">
    <source>
        <dbReference type="PROSITE" id="PS51173"/>
    </source>
</evidence>
<evidence type="ECO:0000256" key="4">
    <source>
        <dbReference type="ARBA" id="ARBA00023277"/>
    </source>
</evidence>
<dbReference type="Proteomes" id="UP001597307">
    <property type="component" value="Unassembled WGS sequence"/>
</dbReference>
<comment type="similarity">
    <text evidence="7">Belongs to the glycosyl hydrolase 5 (cellulase A) family.</text>
</comment>
<feature type="region of interest" description="Disordered" evidence="8">
    <location>
        <begin position="404"/>
        <end position="433"/>
    </location>
</feature>
<keyword evidence="5 7" id="KW-0326">Glycosidase</keyword>
<feature type="domain" description="CBM2" evidence="10">
    <location>
        <begin position="433"/>
        <end position="536"/>
    </location>
</feature>
<feature type="signal peptide" evidence="9">
    <location>
        <begin position="1"/>
        <end position="30"/>
    </location>
</feature>
<keyword evidence="6 7" id="KW-0624">Polysaccharide degradation</keyword>
<dbReference type="EC" id="3.2.1.4" evidence="7"/>
<keyword evidence="12" id="KW-1185">Reference proteome</keyword>
<dbReference type="SUPFAM" id="SSF49384">
    <property type="entry name" value="Carbohydrate-binding domain"/>
    <property type="match status" value="1"/>
</dbReference>
<dbReference type="InterPro" id="IPR017853">
    <property type="entry name" value="GH"/>
</dbReference>
<dbReference type="InterPro" id="IPR012291">
    <property type="entry name" value="CBM2_carb-bd_dom_sf"/>
</dbReference>
<keyword evidence="9" id="KW-0732">Signal</keyword>
<evidence type="ECO:0000256" key="9">
    <source>
        <dbReference type="SAM" id="SignalP"/>
    </source>
</evidence>
<dbReference type="Pfam" id="PF00150">
    <property type="entry name" value="Cellulase"/>
    <property type="match status" value="1"/>
</dbReference>
<evidence type="ECO:0000256" key="2">
    <source>
        <dbReference type="ARBA" id="ARBA00022801"/>
    </source>
</evidence>
<reference evidence="12" key="1">
    <citation type="journal article" date="2019" name="Int. J. Syst. Evol. Microbiol.">
        <title>The Global Catalogue of Microorganisms (GCM) 10K type strain sequencing project: providing services to taxonomists for standard genome sequencing and annotation.</title>
        <authorList>
            <consortium name="The Broad Institute Genomics Platform"/>
            <consortium name="The Broad Institute Genome Sequencing Center for Infectious Disease"/>
            <person name="Wu L."/>
            <person name="Ma J."/>
        </authorList>
    </citation>
    <scope>NUCLEOTIDE SEQUENCE [LARGE SCALE GENOMIC DNA]</scope>
    <source>
        <strain evidence="12">JCM 11496</strain>
    </source>
</reference>
<gene>
    <name evidence="11" type="ORF">ACFSFX_16250</name>
</gene>
<dbReference type="PANTHER" id="PTHR35923">
    <property type="entry name" value="MAJOR EXTRACELLULAR ENDOGLUCANASE"/>
    <property type="match status" value="1"/>
</dbReference>
<organism evidence="11 12">
    <name type="scientific">Arthrobacter flavus</name>
    <dbReference type="NCBI Taxonomy" id="95172"/>
    <lineage>
        <taxon>Bacteria</taxon>
        <taxon>Bacillati</taxon>
        <taxon>Actinomycetota</taxon>
        <taxon>Actinomycetes</taxon>
        <taxon>Micrococcales</taxon>
        <taxon>Micrococcaceae</taxon>
        <taxon>Arthrobacter</taxon>
    </lineage>
</organism>
<dbReference type="InterPro" id="IPR001919">
    <property type="entry name" value="CBD2"/>
</dbReference>
<dbReference type="InterPro" id="IPR018087">
    <property type="entry name" value="Glyco_hydro_5_CS"/>
</dbReference>
<evidence type="ECO:0000313" key="12">
    <source>
        <dbReference type="Proteomes" id="UP001597307"/>
    </source>
</evidence>
<comment type="catalytic activity">
    <reaction evidence="1 7">
        <text>Endohydrolysis of (1-&gt;4)-beta-D-glucosidic linkages in cellulose, lichenin and cereal beta-D-glucans.</text>
        <dbReference type="EC" id="3.2.1.4"/>
    </reaction>
</comment>
<accession>A0ABW4QBN6</accession>
<dbReference type="Gene3D" id="2.60.40.290">
    <property type="match status" value="1"/>
</dbReference>
<feature type="chain" id="PRO_5045379549" description="Endoglucanase" evidence="9">
    <location>
        <begin position="31"/>
        <end position="536"/>
    </location>
</feature>
<evidence type="ECO:0000313" key="11">
    <source>
        <dbReference type="EMBL" id="MFD1848137.1"/>
    </source>
</evidence>
<evidence type="ECO:0000256" key="7">
    <source>
        <dbReference type="RuleBase" id="RU361153"/>
    </source>
</evidence>
<dbReference type="EMBL" id="JBHUGA010000067">
    <property type="protein sequence ID" value="MFD1848137.1"/>
    <property type="molecule type" value="Genomic_DNA"/>
</dbReference>
<dbReference type="PROSITE" id="PS51173">
    <property type="entry name" value="CBM2"/>
    <property type="match status" value="1"/>
</dbReference>
<evidence type="ECO:0000256" key="8">
    <source>
        <dbReference type="SAM" id="MobiDB-lite"/>
    </source>
</evidence>
<evidence type="ECO:0000256" key="1">
    <source>
        <dbReference type="ARBA" id="ARBA00000966"/>
    </source>
</evidence>
<dbReference type="Gene3D" id="3.20.20.80">
    <property type="entry name" value="Glycosidases"/>
    <property type="match status" value="1"/>
</dbReference>
<dbReference type="SUPFAM" id="SSF51445">
    <property type="entry name" value="(Trans)glycosidases"/>
    <property type="match status" value="1"/>
</dbReference>
<comment type="caution">
    <text evidence="11">The sequence shown here is derived from an EMBL/GenBank/DDBJ whole genome shotgun (WGS) entry which is preliminary data.</text>
</comment>
<dbReference type="SMART" id="SM00637">
    <property type="entry name" value="CBD_II"/>
    <property type="match status" value="1"/>
</dbReference>
<dbReference type="RefSeq" id="WP_343881625.1">
    <property type="nucleotide sequence ID" value="NZ_BAAAIJ010000059.1"/>
</dbReference>
<sequence length="536" mass="57133">MAEHSGTRAGFRGRFLTAAATMATVMLALAGCGVAPPASAPDVLDVVHAANVPTKGAGWLHTDGGTIRDAANKPYVIRAANWFGLETPDCVPHGLWTINLNDGLRQIKSMGFNTIRLPYSNQCITTGKVSSDTNFYANPDLAKKSPQQVMDLFIAKSKALGLNVILDRHRPSSAAQSELWYTPQYSEAQWIADWKKLATRYKNEPTVIGFDLHNEPHGAARWGGSNPAHDWHAAATRAGKAVQTVNSKLLIIVEGVEAQGNGSWTWWGGGLADVAKKPVKLTVPNQVVYSPHDYPASVYPQKWFSASNYPANLTGIWDANWGYIAKNGIAPVLVGEFGSKLETTSDKQWMSKLVSYLAANGTSFAYWSFNPNSSDTGGLLKPDWRTPETAKLAALQPILRPVAASSPTQSAVPAPTSKPSPAPTPSKTAIPVPGSGSGAVAAKWALQSSWNGGYVAQISVSASRAVNSWSVTFTDPNVLSVANSWGMKCSSVTKKSVTCVGSDWTKTLRKGQSATVGLQVNAPKPPVKPVVTVSAK</sequence>
<keyword evidence="3 7" id="KW-0136">Cellulose degradation</keyword>